<dbReference type="InterPro" id="IPR014747">
    <property type="entry name" value="Bac_photo_RC_H_C"/>
</dbReference>
<dbReference type="Gene3D" id="3.90.50.10">
    <property type="entry name" value="Photosynthetic Reaction Center, subunit H, domain 2"/>
    <property type="match status" value="1"/>
</dbReference>
<evidence type="ECO:0000259" key="2">
    <source>
        <dbReference type="Pfam" id="PF05239"/>
    </source>
</evidence>
<dbReference type="AlphaFoldDB" id="A0A371NV30"/>
<name>A0A371NV30_9MICO</name>
<feature type="compositionally biased region" description="Basic and acidic residues" evidence="1">
    <location>
        <begin position="13"/>
        <end position="34"/>
    </location>
</feature>
<dbReference type="SUPFAM" id="SSF50346">
    <property type="entry name" value="PRC-barrel domain"/>
    <property type="match status" value="1"/>
</dbReference>
<dbReference type="PANTHER" id="PTHR36505:SF1">
    <property type="entry name" value="BLR1072 PROTEIN"/>
    <property type="match status" value="1"/>
</dbReference>
<feature type="region of interest" description="Disordered" evidence="1">
    <location>
        <begin position="1"/>
        <end position="34"/>
    </location>
</feature>
<sequence>MNAKTSGTLFKLSETDETVRQPDEDIRGRDVRDRDGEDLGTVKDLLIDADEDRVRFLEVASGGFLGIGKDTTLIPVDAITSITADEVRIDQTREHVAGAPAYDPELVRRQEDYGSILEYYGYMPFWGGGYVYPGYPYHR</sequence>
<protein>
    <submittedName>
        <fullName evidence="3">PRC-barrel domain containing protein</fullName>
    </submittedName>
</protein>
<dbReference type="PANTHER" id="PTHR36505">
    <property type="entry name" value="BLR1072 PROTEIN"/>
    <property type="match status" value="1"/>
</dbReference>
<proteinExistence type="predicted"/>
<organism evidence="3 4">
    <name type="scientific">Microbacterium bovistercoris</name>
    <dbReference type="NCBI Taxonomy" id="2293570"/>
    <lineage>
        <taxon>Bacteria</taxon>
        <taxon>Bacillati</taxon>
        <taxon>Actinomycetota</taxon>
        <taxon>Actinomycetes</taxon>
        <taxon>Micrococcales</taxon>
        <taxon>Microbacteriaceae</taxon>
        <taxon>Microbacterium</taxon>
    </lineage>
</organism>
<dbReference type="InterPro" id="IPR011033">
    <property type="entry name" value="PRC_barrel-like_sf"/>
</dbReference>
<dbReference type="GO" id="GO:0030077">
    <property type="term" value="C:plasma membrane light-harvesting complex"/>
    <property type="evidence" value="ECO:0007669"/>
    <property type="project" value="InterPro"/>
</dbReference>
<dbReference type="OrthoDB" id="4738165at2"/>
<evidence type="ECO:0000313" key="3">
    <source>
        <dbReference type="EMBL" id="REJ06315.1"/>
    </source>
</evidence>
<dbReference type="GO" id="GO:0019684">
    <property type="term" value="P:photosynthesis, light reaction"/>
    <property type="evidence" value="ECO:0007669"/>
    <property type="project" value="InterPro"/>
</dbReference>
<feature type="domain" description="PRC-barrel" evidence="2">
    <location>
        <begin position="24"/>
        <end position="95"/>
    </location>
</feature>
<gene>
    <name evidence="3" type="ORF">DY023_06710</name>
</gene>
<keyword evidence="4" id="KW-1185">Reference proteome</keyword>
<accession>A0A371NV30</accession>
<dbReference type="InterPro" id="IPR027275">
    <property type="entry name" value="PRC-brl_dom"/>
</dbReference>
<dbReference type="Proteomes" id="UP000262172">
    <property type="component" value="Unassembled WGS sequence"/>
</dbReference>
<dbReference type="Pfam" id="PF05239">
    <property type="entry name" value="PRC"/>
    <property type="match status" value="1"/>
</dbReference>
<dbReference type="RefSeq" id="WP_116241573.1">
    <property type="nucleotide sequence ID" value="NZ_QUAB01000036.1"/>
</dbReference>
<evidence type="ECO:0000313" key="4">
    <source>
        <dbReference type="Proteomes" id="UP000262172"/>
    </source>
</evidence>
<reference evidence="3 4" key="1">
    <citation type="submission" date="2018-08" db="EMBL/GenBank/DDBJ databases">
        <title>Isolation, diversity and antifungal activity of Actinobacteria from cow dung.</title>
        <authorList>
            <person name="Ling L."/>
        </authorList>
    </citation>
    <scope>NUCLEOTIDE SEQUENCE [LARGE SCALE GENOMIC DNA]</scope>
    <source>
        <strain evidence="3 4">NEAU-LLE</strain>
    </source>
</reference>
<dbReference type="EMBL" id="QUAB01000036">
    <property type="protein sequence ID" value="REJ06315.1"/>
    <property type="molecule type" value="Genomic_DNA"/>
</dbReference>
<evidence type="ECO:0000256" key="1">
    <source>
        <dbReference type="SAM" id="MobiDB-lite"/>
    </source>
</evidence>
<comment type="caution">
    <text evidence="3">The sequence shown here is derived from an EMBL/GenBank/DDBJ whole genome shotgun (WGS) entry which is preliminary data.</text>
</comment>